<dbReference type="Proteomes" id="UP000218272">
    <property type="component" value="Chromosome SCLO_1"/>
</dbReference>
<keyword evidence="6" id="KW-1185">Reference proteome</keyword>
<dbReference type="InterPro" id="IPR036390">
    <property type="entry name" value="WH_DNA-bd_sf"/>
</dbReference>
<keyword evidence="3" id="KW-0804">Transcription</keyword>
<dbReference type="KEGG" id="sclo:SCLO_1003120"/>
<evidence type="ECO:0000313" key="6">
    <source>
        <dbReference type="Proteomes" id="UP000218272"/>
    </source>
</evidence>
<dbReference type="InterPro" id="IPR036388">
    <property type="entry name" value="WH-like_DNA-bd_sf"/>
</dbReference>
<gene>
    <name evidence="5" type="ORF">SCLO_1003120</name>
</gene>
<organism evidence="5 6">
    <name type="scientific">Sphingobium cloacae</name>
    <dbReference type="NCBI Taxonomy" id="120107"/>
    <lineage>
        <taxon>Bacteria</taxon>
        <taxon>Pseudomonadati</taxon>
        <taxon>Pseudomonadota</taxon>
        <taxon>Alphaproteobacteria</taxon>
        <taxon>Sphingomonadales</taxon>
        <taxon>Sphingomonadaceae</taxon>
        <taxon>Sphingobium</taxon>
    </lineage>
</organism>
<protein>
    <submittedName>
        <fullName evidence="5">MarR family protein</fullName>
    </submittedName>
</protein>
<dbReference type="RefSeq" id="WP_066518493.1">
    <property type="nucleotide sequence ID" value="NZ_AP017655.1"/>
</dbReference>
<dbReference type="Pfam" id="PF12802">
    <property type="entry name" value="MarR_2"/>
    <property type="match status" value="1"/>
</dbReference>
<proteinExistence type="predicted"/>
<dbReference type="GO" id="GO:0003700">
    <property type="term" value="F:DNA-binding transcription factor activity"/>
    <property type="evidence" value="ECO:0007669"/>
    <property type="project" value="InterPro"/>
</dbReference>
<evidence type="ECO:0000256" key="1">
    <source>
        <dbReference type="ARBA" id="ARBA00023015"/>
    </source>
</evidence>
<evidence type="ECO:0000259" key="4">
    <source>
        <dbReference type="PROSITE" id="PS50995"/>
    </source>
</evidence>
<evidence type="ECO:0000313" key="5">
    <source>
        <dbReference type="EMBL" id="BAV63352.1"/>
    </source>
</evidence>
<name>A0A1E1EYR6_9SPHN</name>
<reference evidence="5 6" key="1">
    <citation type="submission" date="2016-10" db="EMBL/GenBank/DDBJ databases">
        <title>Complete Genome Sequence of the Nonylphenol-Degrading Bacterium Sphingobium cloacae JCM 10874T.</title>
        <authorList>
            <person name="Ootsuka M."/>
            <person name="Nishizawa T."/>
            <person name="Ohta H."/>
        </authorList>
    </citation>
    <scope>NUCLEOTIDE SEQUENCE [LARGE SCALE GENOMIC DNA]</scope>
    <source>
        <strain evidence="5 6">JCM 10874</strain>
    </source>
</reference>
<accession>A0A1E1EYR6</accession>
<evidence type="ECO:0000256" key="3">
    <source>
        <dbReference type="ARBA" id="ARBA00023163"/>
    </source>
</evidence>
<dbReference type="PANTHER" id="PTHR42756:SF1">
    <property type="entry name" value="TRANSCRIPTIONAL REPRESSOR OF EMRAB OPERON"/>
    <property type="match status" value="1"/>
</dbReference>
<dbReference type="PRINTS" id="PR00598">
    <property type="entry name" value="HTHMARR"/>
</dbReference>
<evidence type="ECO:0000256" key="2">
    <source>
        <dbReference type="ARBA" id="ARBA00023125"/>
    </source>
</evidence>
<feature type="domain" description="HTH marR-type" evidence="4">
    <location>
        <begin position="17"/>
        <end position="153"/>
    </location>
</feature>
<dbReference type="OrthoDB" id="7559832at2"/>
<keyword evidence="1" id="KW-0805">Transcription regulation</keyword>
<dbReference type="PANTHER" id="PTHR42756">
    <property type="entry name" value="TRANSCRIPTIONAL REGULATOR, MARR"/>
    <property type="match status" value="1"/>
</dbReference>
<dbReference type="InterPro" id="IPR000835">
    <property type="entry name" value="HTH_MarR-typ"/>
</dbReference>
<dbReference type="SUPFAM" id="SSF46785">
    <property type="entry name" value="Winged helix' DNA-binding domain"/>
    <property type="match status" value="1"/>
</dbReference>
<dbReference type="SMART" id="SM00347">
    <property type="entry name" value="HTH_MARR"/>
    <property type="match status" value="1"/>
</dbReference>
<dbReference type="Gene3D" id="1.10.10.10">
    <property type="entry name" value="Winged helix-like DNA-binding domain superfamily/Winged helix DNA-binding domain"/>
    <property type="match status" value="1"/>
</dbReference>
<sequence length="160" mass="17752">MTPDAEILLQTAPPSSIAELEDFLPYLVNRLASVGLAVQNRTLGQQGINTVMLRTLSVLHITNGLTVNEIAVQTFVDQSTASRTIDAMAASGWVERRIPETDMRRREIILTEAGRKLLRDCWPLMEGHCARLTDGIHEADLAACRRVLARMTDNLRQGES</sequence>
<dbReference type="GO" id="GO:0003677">
    <property type="term" value="F:DNA binding"/>
    <property type="evidence" value="ECO:0007669"/>
    <property type="project" value="UniProtKB-KW"/>
</dbReference>
<keyword evidence="2" id="KW-0238">DNA-binding</keyword>
<dbReference type="EMBL" id="AP017655">
    <property type="protein sequence ID" value="BAV63352.1"/>
    <property type="molecule type" value="Genomic_DNA"/>
</dbReference>
<dbReference type="PROSITE" id="PS50995">
    <property type="entry name" value="HTH_MARR_2"/>
    <property type="match status" value="1"/>
</dbReference>
<dbReference type="AlphaFoldDB" id="A0A1E1EYR6"/>